<dbReference type="InterPro" id="IPR036291">
    <property type="entry name" value="NAD(P)-bd_dom_sf"/>
</dbReference>
<evidence type="ECO:0000256" key="1">
    <source>
        <dbReference type="ARBA" id="ARBA00006484"/>
    </source>
</evidence>
<dbReference type="InterPro" id="IPR002347">
    <property type="entry name" value="SDR_fam"/>
</dbReference>
<dbReference type="AlphaFoldDB" id="A0AA38X331"/>
<organism evidence="3 4">
    <name type="scientific">Cladophialophora chaetospira</name>
    <dbReference type="NCBI Taxonomy" id="386627"/>
    <lineage>
        <taxon>Eukaryota</taxon>
        <taxon>Fungi</taxon>
        <taxon>Dikarya</taxon>
        <taxon>Ascomycota</taxon>
        <taxon>Pezizomycotina</taxon>
        <taxon>Eurotiomycetes</taxon>
        <taxon>Chaetothyriomycetidae</taxon>
        <taxon>Chaetothyriales</taxon>
        <taxon>Herpotrichiellaceae</taxon>
        <taxon>Cladophialophora</taxon>
    </lineage>
</organism>
<evidence type="ECO:0000313" key="4">
    <source>
        <dbReference type="Proteomes" id="UP001172673"/>
    </source>
</evidence>
<dbReference type="EMBL" id="JAPDRK010000015">
    <property type="protein sequence ID" value="KAJ9605943.1"/>
    <property type="molecule type" value="Genomic_DNA"/>
</dbReference>
<gene>
    <name evidence="3" type="ORF">H2200_009792</name>
</gene>
<dbReference type="Gene3D" id="3.40.50.720">
    <property type="entry name" value="NAD(P)-binding Rossmann-like Domain"/>
    <property type="match status" value="1"/>
</dbReference>
<dbReference type="SUPFAM" id="SSF51735">
    <property type="entry name" value="NAD(P)-binding Rossmann-fold domains"/>
    <property type="match status" value="1"/>
</dbReference>
<dbReference type="PANTHER" id="PTHR42760">
    <property type="entry name" value="SHORT-CHAIN DEHYDROGENASES/REDUCTASES FAMILY MEMBER"/>
    <property type="match status" value="1"/>
</dbReference>
<dbReference type="GO" id="GO:0016616">
    <property type="term" value="F:oxidoreductase activity, acting on the CH-OH group of donors, NAD or NADP as acceptor"/>
    <property type="evidence" value="ECO:0007669"/>
    <property type="project" value="TreeGrafter"/>
</dbReference>
<sequence length="302" mass="32547">MAPFPSLTKKWHSEPYPSIDPARAELSARGKVIAITGGEGSIGAAVAKAFALAGAEKIAIIGRRVGLWSRSKREFERLGVKVLAVRGDISDENSIQSAFATVEKEFGKVNVVVANAGYLAAFSTVPIADPGDWWKGFEVNTKGAFNTSRAFLAVAASDAYLIDISSGIVHMPSKPGASSYVASKLAATKVYETVAAENENLHVVYIHPGVVRSELSGKAGMIAMDSGESCTKFCPNQQTSKMPLADFLTKDHCLADLAGQFVVWAVSPEARFLRNKYLWVNWDVDELKSRKGELEKPDPPEV</sequence>
<comment type="caution">
    <text evidence="3">The sequence shown here is derived from an EMBL/GenBank/DDBJ whole genome shotgun (WGS) entry which is preliminary data.</text>
</comment>
<name>A0AA38X331_9EURO</name>
<evidence type="ECO:0008006" key="5">
    <source>
        <dbReference type="Google" id="ProtNLM"/>
    </source>
</evidence>
<keyword evidence="4" id="KW-1185">Reference proteome</keyword>
<dbReference type="Proteomes" id="UP001172673">
    <property type="component" value="Unassembled WGS sequence"/>
</dbReference>
<comment type="similarity">
    <text evidence="1">Belongs to the short-chain dehydrogenases/reductases (SDR) family.</text>
</comment>
<protein>
    <recommendedName>
        <fullName evidence="5">NAD(P)-binding protein</fullName>
    </recommendedName>
</protein>
<dbReference type="Pfam" id="PF00106">
    <property type="entry name" value="adh_short"/>
    <property type="match status" value="1"/>
</dbReference>
<accession>A0AA38X331</accession>
<keyword evidence="2" id="KW-0560">Oxidoreductase</keyword>
<dbReference type="PRINTS" id="PR00081">
    <property type="entry name" value="GDHRDH"/>
</dbReference>
<proteinExistence type="inferred from homology"/>
<reference evidence="3" key="1">
    <citation type="submission" date="2022-10" db="EMBL/GenBank/DDBJ databases">
        <title>Culturing micro-colonial fungi from biological soil crusts in the Mojave desert and describing Neophaeococcomyces mojavensis, and introducing the new genera and species Taxawa tesnikishii.</title>
        <authorList>
            <person name="Kurbessoian T."/>
            <person name="Stajich J.E."/>
        </authorList>
    </citation>
    <scope>NUCLEOTIDE SEQUENCE</scope>
    <source>
        <strain evidence="3">TK_41</strain>
    </source>
</reference>
<evidence type="ECO:0000256" key="2">
    <source>
        <dbReference type="ARBA" id="ARBA00023002"/>
    </source>
</evidence>
<dbReference type="CDD" id="cd05233">
    <property type="entry name" value="SDR_c"/>
    <property type="match status" value="1"/>
</dbReference>
<evidence type="ECO:0000313" key="3">
    <source>
        <dbReference type="EMBL" id="KAJ9605943.1"/>
    </source>
</evidence>
<dbReference type="PANTHER" id="PTHR42760:SF37">
    <property type="entry name" value="CLAVALDEHYDE DEHYDROGENASE"/>
    <property type="match status" value="1"/>
</dbReference>